<keyword evidence="3" id="KW-1185">Reference proteome</keyword>
<evidence type="ECO:0000313" key="3">
    <source>
        <dbReference type="Proteomes" id="UP000467841"/>
    </source>
</evidence>
<proteinExistence type="predicted"/>
<dbReference type="OrthoDB" id="1114316at2759"/>
<dbReference type="Proteomes" id="UP000467841">
    <property type="component" value="Unassembled WGS sequence"/>
</dbReference>
<organism evidence="2 3">
    <name type="scientific">Microthlaspi erraticum</name>
    <dbReference type="NCBI Taxonomy" id="1685480"/>
    <lineage>
        <taxon>Eukaryota</taxon>
        <taxon>Viridiplantae</taxon>
        <taxon>Streptophyta</taxon>
        <taxon>Embryophyta</taxon>
        <taxon>Tracheophyta</taxon>
        <taxon>Spermatophyta</taxon>
        <taxon>Magnoliopsida</taxon>
        <taxon>eudicotyledons</taxon>
        <taxon>Gunneridae</taxon>
        <taxon>Pentapetalae</taxon>
        <taxon>rosids</taxon>
        <taxon>malvids</taxon>
        <taxon>Brassicales</taxon>
        <taxon>Brassicaceae</taxon>
        <taxon>Coluteocarpeae</taxon>
        <taxon>Microthlaspi</taxon>
    </lineage>
</organism>
<name>A0A6D2IZ33_9BRAS</name>
<protein>
    <submittedName>
        <fullName evidence="2">Uncharacterized protein</fullName>
    </submittedName>
</protein>
<dbReference type="EMBL" id="CACVBM020001095">
    <property type="protein sequence ID" value="CAA7030381.1"/>
    <property type="molecule type" value="Genomic_DNA"/>
</dbReference>
<feature type="compositionally biased region" description="Basic and acidic residues" evidence="1">
    <location>
        <begin position="36"/>
        <end position="70"/>
    </location>
</feature>
<feature type="region of interest" description="Disordered" evidence="1">
    <location>
        <begin position="1"/>
        <end position="130"/>
    </location>
</feature>
<evidence type="ECO:0000256" key="1">
    <source>
        <dbReference type="SAM" id="MobiDB-lite"/>
    </source>
</evidence>
<comment type="caution">
    <text evidence="2">The sequence shown here is derived from an EMBL/GenBank/DDBJ whole genome shotgun (WGS) entry which is preliminary data.</text>
</comment>
<evidence type="ECO:0000313" key="2">
    <source>
        <dbReference type="EMBL" id="CAA7030381.1"/>
    </source>
</evidence>
<accession>A0A6D2IZ33</accession>
<sequence length="300" mass="33562">MRSSAHPERLLGGAIQADAAERRRRTPVDEAAAAAEAERVVERAEMEEAMRIAAEAERREEAERARQRDGEESDSGDETNSDCDDGTPPGHPDVDHEDNEGETSGQARLESIPDVIKMPSRTPSSGLIDDGRSWMTDEILQDLVVEAGFPNSVEFCIPDHHERPYTSPAGWMCVYECMFTEFGMSFPLSPLFLQFAANRGVPTSQLTHGVVRHIVFTEALAKAAGVAFDRLLFEHVTDLRTSSREGNFKRFHTTMKYDIVFGDYRNKIHWWKKAIQASETKRRTQGEVQVTEGAQPLIVA</sequence>
<feature type="compositionally biased region" description="Acidic residues" evidence="1">
    <location>
        <begin position="71"/>
        <end position="85"/>
    </location>
</feature>
<reference evidence="2" key="1">
    <citation type="submission" date="2020-01" db="EMBL/GenBank/DDBJ databases">
        <authorList>
            <person name="Mishra B."/>
        </authorList>
    </citation>
    <scope>NUCLEOTIDE SEQUENCE [LARGE SCALE GENOMIC DNA]</scope>
</reference>
<gene>
    <name evidence="2" type="ORF">MERR_LOCUS17616</name>
</gene>
<dbReference type="AlphaFoldDB" id="A0A6D2IZ33"/>